<evidence type="ECO:0000313" key="1">
    <source>
        <dbReference type="EMBL" id="RBP62718.1"/>
    </source>
</evidence>
<dbReference type="AlphaFoldDB" id="A0A366I5F4"/>
<evidence type="ECO:0000313" key="2">
    <source>
        <dbReference type="Proteomes" id="UP000253046"/>
    </source>
</evidence>
<proteinExistence type="predicted"/>
<organism evidence="1 2">
    <name type="scientific">Brenneria salicis ATCC 15712 = DSM 30166</name>
    <dbReference type="NCBI Taxonomy" id="714314"/>
    <lineage>
        <taxon>Bacteria</taxon>
        <taxon>Pseudomonadati</taxon>
        <taxon>Pseudomonadota</taxon>
        <taxon>Gammaproteobacteria</taxon>
        <taxon>Enterobacterales</taxon>
        <taxon>Pectobacteriaceae</taxon>
        <taxon>Brenneria</taxon>
    </lineage>
</organism>
<gene>
    <name evidence="1" type="ORF">DES54_11555</name>
</gene>
<accession>A0A366I5F4</accession>
<keyword evidence="2" id="KW-1185">Reference proteome</keyword>
<dbReference type="Proteomes" id="UP000253046">
    <property type="component" value="Unassembled WGS sequence"/>
</dbReference>
<protein>
    <submittedName>
        <fullName evidence="1">Uncharacterized protein</fullName>
    </submittedName>
</protein>
<name>A0A366I5F4_9GAMM</name>
<dbReference type="EMBL" id="QNRY01000015">
    <property type="protein sequence ID" value="RBP62718.1"/>
    <property type="molecule type" value="Genomic_DNA"/>
</dbReference>
<reference evidence="1 2" key="1">
    <citation type="submission" date="2018-06" db="EMBL/GenBank/DDBJ databases">
        <title>Genomic Encyclopedia of Type Strains, Phase IV (KMG-IV): sequencing the most valuable type-strain genomes for metagenomic binning, comparative biology and taxonomic classification.</title>
        <authorList>
            <person name="Goeker M."/>
        </authorList>
    </citation>
    <scope>NUCLEOTIDE SEQUENCE [LARGE SCALE GENOMIC DNA]</scope>
    <source>
        <strain evidence="1 2">DSM 30166</strain>
    </source>
</reference>
<dbReference type="OrthoDB" id="3365862at2"/>
<comment type="caution">
    <text evidence="1">The sequence shown here is derived from an EMBL/GenBank/DDBJ whole genome shotgun (WGS) entry which is preliminary data.</text>
</comment>
<sequence length="194" mass="21983">MRLRPKRYSAVNMNSAEEAQVVPIVGDAAIATVGTGHGRLIPLIILDATKRPDLAEVIRVQAHFPAGDVVVQWGGLPKRPDHVALFLRFQRPTERAAVIEFDIAKQGILVEHILQSNALYIQSGKVGDRLIHDLNLPKMILEVPDTGFRAHWDKLYFDGVFKRMRKEGLGRSRAKEVARTYIEKIRELARFRMK</sequence>